<keyword evidence="2" id="KW-0812">Transmembrane</keyword>
<dbReference type="EMBL" id="JBDPZC010000005">
    <property type="protein sequence ID" value="MEO3713438.1"/>
    <property type="molecule type" value="Genomic_DNA"/>
</dbReference>
<keyword evidence="2" id="KW-1133">Transmembrane helix</keyword>
<dbReference type="Gene3D" id="3.30.700.10">
    <property type="entry name" value="Glycoprotein, Type 4 Pilin"/>
    <property type="match status" value="1"/>
</dbReference>
<gene>
    <name evidence="3" type="ORF">ABDJ40_11750</name>
</gene>
<dbReference type="InterPro" id="IPR045584">
    <property type="entry name" value="Pilin-like"/>
</dbReference>
<organism evidence="3 4">
    <name type="scientific">Roseateles flavus</name>
    <dbReference type="NCBI Taxonomy" id="3149041"/>
    <lineage>
        <taxon>Bacteria</taxon>
        <taxon>Pseudomonadati</taxon>
        <taxon>Pseudomonadota</taxon>
        <taxon>Betaproteobacteria</taxon>
        <taxon>Burkholderiales</taxon>
        <taxon>Sphaerotilaceae</taxon>
        <taxon>Roseateles</taxon>
    </lineage>
</organism>
<dbReference type="Proteomes" id="UP001462640">
    <property type="component" value="Unassembled WGS sequence"/>
</dbReference>
<dbReference type="Pfam" id="PF16732">
    <property type="entry name" value="ComP_DUS"/>
    <property type="match status" value="1"/>
</dbReference>
<accession>A0ABV0GEE0</accession>
<keyword evidence="4" id="KW-1185">Reference proteome</keyword>
<dbReference type="InterPro" id="IPR031982">
    <property type="entry name" value="PilE-like"/>
</dbReference>
<dbReference type="SUPFAM" id="SSF54523">
    <property type="entry name" value="Pili subunits"/>
    <property type="match status" value="1"/>
</dbReference>
<name>A0ABV0GEE0_9BURK</name>
<feature type="transmembrane region" description="Helical" evidence="2">
    <location>
        <begin position="56"/>
        <end position="81"/>
    </location>
</feature>
<keyword evidence="2" id="KW-0472">Membrane</keyword>
<feature type="region of interest" description="Disordered" evidence="1">
    <location>
        <begin position="1"/>
        <end position="34"/>
    </location>
</feature>
<dbReference type="PANTHER" id="PTHR30093">
    <property type="entry name" value="GENERAL SECRETION PATHWAY PROTEIN G"/>
    <property type="match status" value="1"/>
</dbReference>
<evidence type="ECO:0000256" key="1">
    <source>
        <dbReference type="SAM" id="MobiDB-lite"/>
    </source>
</evidence>
<evidence type="ECO:0000313" key="3">
    <source>
        <dbReference type="EMBL" id="MEO3713438.1"/>
    </source>
</evidence>
<evidence type="ECO:0000313" key="4">
    <source>
        <dbReference type="Proteomes" id="UP001462640"/>
    </source>
</evidence>
<comment type="caution">
    <text evidence="3">The sequence shown here is derived from an EMBL/GenBank/DDBJ whole genome shotgun (WGS) entry which is preliminary data.</text>
</comment>
<sequence>MYLSPPSEAPKPRPSQARRARLPGPQCPCVPAPDAAIAPTAQQHSSGPPPSRGQRAGLSLVELLVALCITATLAALAWPHFQGAMHRARRSEAQTALSELLNAQARYRSSHRRYAGSLAELGFGTSSLQHYQLRLLDLPKAADDADDAEIEPFSKGFVALATPLHTSPQAHDRTCAVLSLTLEGRQLTHNASDATGSPSAPCWPQ</sequence>
<proteinExistence type="predicted"/>
<protein>
    <submittedName>
        <fullName evidence="3">Type IV pilin protein</fullName>
    </submittedName>
</protein>
<dbReference type="RefSeq" id="WP_347609892.1">
    <property type="nucleotide sequence ID" value="NZ_JBDPZC010000005.1"/>
</dbReference>
<reference evidence="3 4" key="1">
    <citation type="submission" date="2024-05" db="EMBL/GenBank/DDBJ databases">
        <title>Roseateles sp. 2.12 16S ribosomal RNA gene Genome sequencing and assembly.</title>
        <authorList>
            <person name="Woo H."/>
        </authorList>
    </citation>
    <scope>NUCLEOTIDE SEQUENCE [LARGE SCALE GENOMIC DNA]</scope>
    <source>
        <strain evidence="3 4">2.12</strain>
    </source>
</reference>
<evidence type="ECO:0000256" key="2">
    <source>
        <dbReference type="SAM" id="Phobius"/>
    </source>
</evidence>